<dbReference type="InterPro" id="IPR023606">
    <property type="entry name" value="CoA-Trfase_III_dom_1_sf"/>
</dbReference>
<name>A0A4P7CS67_9BURK</name>
<evidence type="ECO:0000313" key="2">
    <source>
        <dbReference type="Proteomes" id="UP000295727"/>
    </source>
</evidence>
<evidence type="ECO:0000313" key="1">
    <source>
        <dbReference type="EMBL" id="QBQ98780.1"/>
    </source>
</evidence>
<organism evidence="1 2">
    <name type="scientific">Paraburkholderia pallida</name>
    <dbReference type="NCBI Taxonomy" id="2547399"/>
    <lineage>
        <taxon>Bacteria</taxon>
        <taxon>Pseudomonadati</taxon>
        <taxon>Pseudomonadota</taxon>
        <taxon>Betaproteobacteria</taxon>
        <taxon>Burkholderiales</taxon>
        <taxon>Burkholderiaceae</taxon>
        <taxon>Paraburkholderia</taxon>
    </lineage>
</organism>
<dbReference type="PANTHER" id="PTHR48228:SF5">
    <property type="entry name" value="ALPHA-METHYLACYL-COA RACEMASE"/>
    <property type="match status" value="1"/>
</dbReference>
<proteinExistence type="predicted"/>
<dbReference type="OrthoDB" id="5294844at2"/>
<sequence>MSTAPSASPSRRGPLAGIKIVEIAGIGPGPLAAMFLADLGASVIRVDRKEPSGLGAPRPAQFDLGLRNRKSIRVDLKDPAAVEMTMELIAGADALIEGFRPGVMERLGLGPDACLARNPRLVYGRVTGWGQDGPLAQVAGHDLNYISITGALHAMGRAGQAPTPPLNVLGDYAGGSLYLAFGLLAGILEARGSGQGQVVDAAMVDGVASIMTVTLGLHAAGMLSNERGTNLLDTGAPFYEVYECADGKYISVGPIESKFYRLLLEKLELQDHPLLQEQMNRAHWPEAKQVLAARFRERTRDEWARQLGELDVCLAPVLDFDEAPGHPHLAARGTFIDLDGVTHPAPGPRFSRTPAARPEPPAALSTDNAIAALQGWLPEERIEAWRAQGTFI</sequence>
<dbReference type="AlphaFoldDB" id="A0A4P7CS67"/>
<dbReference type="RefSeq" id="WP_134750901.1">
    <property type="nucleotide sequence ID" value="NZ_CP038149.1"/>
</dbReference>
<gene>
    <name evidence="1" type="ORF">E1956_16030</name>
</gene>
<dbReference type="GO" id="GO:0016740">
    <property type="term" value="F:transferase activity"/>
    <property type="evidence" value="ECO:0007669"/>
    <property type="project" value="UniProtKB-KW"/>
</dbReference>
<keyword evidence="1" id="KW-0808">Transferase</keyword>
<dbReference type="Gene3D" id="3.40.50.10540">
    <property type="entry name" value="Crotonobetainyl-coa:carnitine coa-transferase, domain 1"/>
    <property type="match status" value="1"/>
</dbReference>
<dbReference type="EMBL" id="CP038149">
    <property type="protein sequence ID" value="QBQ98780.1"/>
    <property type="molecule type" value="Genomic_DNA"/>
</dbReference>
<dbReference type="InterPro" id="IPR050509">
    <property type="entry name" value="CoA-transferase_III"/>
</dbReference>
<dbReference type="InterPro" id="IPR044855">
    <property type="entry name" value="CoA-Trfase_III_dom3_sf"/>
</dbReference>
<dbReference type="PANTHER" id="PTHR48228">
    <property type="entry name" value="SUCCINYL-COA--D-CITRAMALATE COA-TRANSFERASE"/>
    <property type="match status" value="1"/>
</dbReference>
<dbReference type="SUPFAM" id="SSF89796">
    <property type="entry name" value="CoA-transferase family III (CaiB/BaiF)"/>
    <property type="match status" value="1"/>
</dbReference>
<dbReference type="KEGG" id="ppai:E1956_16030"/>
<accession>A0A4P7CS67</accession>
<dbReference type="InterPro" id="IPR003673">
    <property type="entry name" value="CoA-Trfase_fam_III"/>
</dbReference>
<dbReference type="Gene3D" id="3.30.1540.10">
    <property type="entry name" value="formyl-coa transferase, domain 3"/>
    <property type="match status" value="1"/>
</dbReference>
<dbReference type="Pfam" id="PF02515">
    <property type="entry name" value="CoA_transf_3"/>
    <property type="match status" value="1"/>
</dbReference>
<protein>
    <submittedName>
        <fullName evidence="1">CoA transferase</fullName>
    </submittedName>
</protein>
<keyword evidence="2" id="KW-1185">Reference proteome</keyword>
<reference evidence="1 2" key="1">
    <citation type="submission" date="2019-03" db="EMBL/GenBank/DDBJ databases">
        <title>Paraburkholderia sp. 7MH5, isolated from subtropical forest soil.</title>
        <authorList>
            <person name="Gao Z.-H."/>
            <person name="Qiu L.-H."/>
        </authorList>
    </citation>
    <scope>NUCLEOTIDE SEQUENCE [LARGE SCALE GENOMIC DNA]</scope>
    <source>
        <strain evidence="1 2">7MH5</strain>
    </source>
</reference>
<dbReference type="Proteomes" id="UP000295727">
    <property type="component" value="Chromosome 2"/>
</dbReference>